<name>A0A840J865_9PSEU</name>
<dbReference type="RefSeq" id="WP_184784258.1">
    <property type="nucleotide sequence ID" value="NZ_JACHMG010000001.1"/>
</dbReference>
<dbReference type="EMBL" id="JACHMG010000001">
    <property type="protein sequence ID" value="MBB4689795.1"/>
    <property type="molecule type" value="Genomic_DNA"/>
</dbReference>
<reference evidence="1 2" key="1">
    <citation type="submission" date="2020-08" db="EMBL/GenBank/DDBJ databases">
        <title>Sequencing the genomes of 1000 actinobacteria strains.</title>
        <authorList>
            <person name="Klenk H.-P."/>
        </authorList>
    </citation>
    <scope>NUCLEOTIDE SEQUENCE [LARGE SCALE GENOMIC DNA]</scope>
    <source>
        <strain evidence="1 2">DSM 45859</strain>
    </source>
</reference>
<evidence type="ECO:0000313" key="2">
    <source>
        <dbReference type="Proteomes" id="UP000581769"/>
    </source>
</evidence>
<evidence type="ECO:0000313" key="1">
    <source>
        <dbReference type="EMBL" id="MBB4689795.1"/>
    </source>
</evidence>
<protein>
    <submittedName>
        <fullName evidence="1">Uncharacterized protein</fullName>
    </submittedName>
</protein>
<comment type="caution">
    <text evidence="1">The sequence shown here is derived from an EMBL/GenBank/DDBJ whole genome shotgun (WGS) entry which is preliminary data.</text>
</comment>
<proteinExistence type="predicted"/>
<dbReference type="Proteomes" id="UP000581769">
    <property type="component" value="Unassembled WGS sequence"/>
</dbReference>
<dbReference type="AlphaFoldDB" id="A0A840J865"/>
<gene>
    <name evidence="1" type="ORF">BJY18_007280</name>
</gene>
<keyword evidence="2" id="KW-1185">Reference proteome</keyword>
<organism evidence="1 2">
    <name type="scientific">Amycolatopsis jiangsuensis</name>
    <dbReference type="NCBI Taxonomy" id="1181879"/>
    <lineage>
        <taxon>Bacteria</taxon>
        <taxon>Bacillati</taxon>
        <taxon>Actinomycetota</taxon>
        <taxon>Actinomycetes</taxon>
        <taxon>Pseudonocardiales</taxon>
        <taxon>Pseudonocardiaceae</taxon>
        <taxon>Amycolatopsis</taxon>
    </lineage>
</organism>
<sequence length="115" mass="12766">MIGTKDIAAQLRRWAETQDAPQRAAFEVLDEQGHWLRNKAFIDACVHEDEFEGVVYISWWQAAEAEGELTGSSGEMAVLRFALFLAQDPVGLSSLDSSNRAIVVREFARALGVAR</sequence>
<accession>A0A840J865</accession>